<evidence type="ECO:0000313" key="7">
    <source>
        <dbReference type="Proteomes" id="UP001497392"/>
    </source>
</evidence>
<evidence type="ECO:0000256" key="4">
    <source>
        <dbReference type="SAM" id="MobiDB-lite"/>
    </source>
</evidence>
<dbReference type="Proteomes" id="UP001497392">
    <property type="component" value="Unassembled WGS sequence"/>
</dbReference>
<evidence type="ECO:0000313" key="6">
    <source>
        <dbReference type="EMBL" id="CAL5227880.1"/>
    </source>
</evidence>
<proteinExistence type="predicted"/>
<dbReference type="Gene3D" id="3.10.20.310">
    <property type="entry name" value="membrane protein fhac"/>
    <property type="match status" value="3"/>
</dbReference>
<evidence type="ECO:0000256" key="2">
    <source>
        <dbReference type="ARBA" id="ARBA00023136"/>
    </source>
</evidence>
<dbReference type="InterPro" id="IPR034746">
    <property type="entry name" value="POTRA"/>
</dbReference>
<keyword evidence="1" id="KW-0934">Plastid</keyword>
<evidence type="ECO:0000259" key="5">
    <source>
        <dbReference type="PROSITE" id="PS51779"/>
    </source>
</evidence>
<organism evidence="6 7">
    <name type="scientific">Coccomyxa viridis</name>
    <dbReference type="NCBI Taxonomy" id="1274662"/>
    <lineage>
        <taxon>Eukaryota</taxon>
        <taxon>Viridiplantae</taxon>
        <taxon>Chlorophyta</taxon>
        <taxon>core chlorophytes</taxon>
        <taxon>Trebouxiophyceae</taxon>
        <taxon>Trebouxiophyceae incertae sedis</taxon>
        <taxon>Coccomyxaceae</taxon>
        <taxon>Coccomyxa</taxon>
    </lineage>
</organism>
<dbReference type="InterPro" id="IPR039910">
    <property type="entry name" value="D15-like"/>
</dbReference>
<evidence type="ECO:0000256" key="1">
    <source>
        <dbReference type="ARBA" id="ARBA00022805"/>
    </source>
</evidence>
<feature type="domain" description="POTRA" evidence="5">
    <location>
        <begin position="185"/>
        <end position="262"/>
    </location>
</feature>
<dbReference type="InterPro" id="IPR000184">
    <property type="entry name" value="Bac_surfAg_D15"/>
</dbReference>
<dbReference type="PANTHER" id="PTHR12815">
    <property type="entry name" value="SORTING AND ASSEMBLY MACHINERY SAMM50 PROTEIN FAMILY MEMBER"/>
    <property type="match status" value="1"/>
</dbReference>
<comment type="subcellular location">
    <subcellularLocation>
        <location evidence="3">Plastid</location>
        <location evidence="3">Chloroplast outer membrane</location>
    </subcellularLocation>
</comment>
<dbReference type="Pfam" id="PF07244">
    <property type="entry name" value="POTRA"/>
    <property type="match status" value="1"/>
</dbReference>
<keyword evidence="1" id="KW-1002">Plastid outer membrane</keyword>
<comment type="caution">
    <text evidence="6">The sequence shown here is derived from an EMBL/GenBank/DDBJ whole genome shotgun (WGS) entry which is preliminary data.</text>
</comment>
<dbReference type="Gene3D" id="2.40.160.50">
    <property type="entry name" value="membrane protein fhac: a member of the omp85/tpsb transporter family"/>
    <property type="match status" value="1"/>
</dbReference>
<protein>
    <submittedName>
        <fullName evidence="6">G10921 protein</fullName>
    </submittedName>
</protein>
<accession>A0ABP1G9B6</accession>
<dbReference type="PROSITE" id="PS51779">
    <property type="entry name" value="POTRA"/>
    <property type="match status" value="1"/>
</dbReference>
<keyword evidence="2" id="KW-0472">Membrane</keyword>
<keyword evidence="7" id="KW-1185">Reference proteome</keyword>
<evidence type="ECO:0000256" key="3">
    <source>
        <dbReference type="ARBA" id="ARBA00024013"/>
    </source>
</evidence>
<dbReference type="PANTHER" id="PTHR12815:SF32">
    <property type="entry name" value="OUTER ENVELOPE PROTEIN 80, CHLOROPLASTIC"/>
    <property type="match status" value="1"/>
</dbReference>
<sequence>MDAGSLHASRDLGAIEANSTDNAAGGPEEPILISEVEVRGVEGELKRIAESKLSIKPNFAYTLSQVRDDIQRVFDAGYFQQLTPVAEDTRDGIKLTLEATANPIIRGVVVRGANVLPQKEIEEAFKHQFGCTLNFPQFSGALKRLNKWYEDRGIFGQVTDVDDSSGVINVRLSEMVVGNLNLRFVDRKTSEVREEGATRPEVILRQLATRPGQVYNVRQAKTDIDAVYSMGLFDDVTILPQPSDDSTPEQPKVDLTLNIVERKTGGLSCGGGISSQGHSEGALPGFIGSASFSQRNLFGLNQKLAATLEIGQVDGLFRINHTDPWVKGDPYRTSRTISIQNTRQSGNAVHGRAPDDFVRSGAEEESAPDGNVVVARLMGGVEYGRPLATGWTGTLGVNWQRAKCLNEHGTCITQDAYGGPLTFSGGNSDTLMLALLRAAYSGRSDTHLVASMEQALPLQPDWLNFNRFCVRAEGSMPLFKGLRAHVSGKGGLILGDLPPYEAFPIGGTNSVRGYSEGGVGSGRNYIAGTTALQWPVFGPVEGTLFFDYGTDLDSGQTVLGDPAGARGKPGNGYGYGAGIRVDSPVGPLRLEYAFNDKFVRRFHFGIGSHG</sequence>
<feature type="region of interest" description="Disordered" evidence="4">
    <location>
        <begin position="1"/>
        <end position="29"/>
    </location>
</feature>
<reference evidence="6 7" key="1">
    <citation type="submission" date="2024-06" db="EMBL/GenBank/DDBJ databases">
        <authorList>
            <person name="Kraege A."/>
            <person name="Thomma B."/>
        </authorList>
    </citation>
    <scope>NUCLEOTIDE SEQUENCE [LARGE SCALE GENOMIC DNA]</scope>
</reference>
<name>A0ABP1G9B6_9CHLO</name>
<dbReference type="InterPro" id="IPR010827">
    <property type="entry name" value="BamA/TamA_POTRA"/>
</dbReference>
<dbReference type="Pfam" id="PF01103">
    <property type="entry name" value="Omp85"/>
    <property type="match status" value="1"/>
</dbReference>
<gene>
    <name evidence="6" type="primary">g10921</name>
    <name evidence="6" type="ORF">VP750_LOCUS9786</name>
</gene>
<dbReference type="EMBL" id="CAXHTA020000017">
    <property type="protein sequence ID" value="CAL5227880.1"/>
    <property type="molecule type" value="Genomic_DNA"/>
</dbReference>